<organism evidence="10 11">
    <name type="scientific">Staphylococcus devriesei</name>
    <dbReference type="NCBI Taxonomy" id="586733"/>
    <lineage>
        <taxon>Bacteria</taxon>
        <taxon>Bacillati</taxon>
        <taxon>Bacillota</taxon>
        <taxon>Bacilli</taxon>
        <taxon>Bacillales</taxon>
        <taxon>Staphylococcaceae</taxon>
        <taxon>Staphylococcus</taxon>
    </lineage>
</organism>
<feature type="transmembrane region" description="Helical" evidence="8">
    <location>
        <begin position="365"/>
        <end position="386"/>
    </location>
</feature>
<dbReference type="GO" id="GO:0022857">
    <property type="term" value="F:transmembrane transporter activity"/>
    <property type="evidence" value="ECO:0007669"/>
    <property type="project" value="InterPro"/>
</dbReference>
<proteinExistence type="inferred from homology"/>
<dbReference type="AlphaFoldDB" id="A0A2T4KF35"/>
<dbReference type="PANTHER" id="PTHR43271">
    <property type="entry name" value="BLL2771 PROTEIN"/>
    <property type="match status" value="1"/>
</dbReference>
<feature type="transmembrane region" description="Helical" evidence="8">
    <location>
        <begin position="136"/>
        <end position="154"/>
    </location>
</feature>
<keyword evidence="7 8" id="KW-0472">Membrane</keyword>
<feature type="transmembrane region" description="Helical" evidence="8">
    <location>
        <begin position="103"/>
        <end position="124"/>
    </location>
</feature>
<dbReference type="Gene3D" id="1.20.1250.20">
    <property type="entry name" value="MFS general substrate transporter like domains"/>
    <property type="match status" value="2"/>
</dbReference>
<feature type="domain" description="Major facilitator superfamily (MFS) profile" evidence="9">
    <location>
        <begin position="12"/>
        <end position="391"/>
    </location>
</feature>
<evidence type="ECO:0000256" key="2">
    <source>
        <dbReference type="ARBA" id="ARBA00008335"/>
    </source>
</evidence>
<evidence type="ECO:0000256" key="8">
    <source>
        <dbReference type="SAM" id="Phobius"/>
    </source>
</evidence>
<feature type="transmembrane region" description="Helical" evidence="8">
    <location>
        <begin position="250"/>
        <end position="268"/>
    </location>
</feature>
<reference evidence="10 11" key="1">
    <citation type="journal article" date="2016" name="Front. Microbiol.">
        <title>Comprehensive Phylogenetic Analysis of Bovine Non-aureus Staphylococci Species Based on Whole-Genome Sequencing.</title>
        <authorList>
            <person name="Naushad S."/>
            <person name="Barkema H.W."/>
            <person name="Luby C."/>
            <person name="Condas L.A."/>
            <person name="Nobrega D.B."/>
            <person name="Carson D.A."/>
            <person name="De Buck J."/>
        </authorList>
    </citation>
    <scope>NUCLEOTIDE SEQUENCE [LARGE SCALE GENOMIC DNA]</scope>
    <source>
        <strain evidence="10 11">SNUC 761</strain>
    </source>
</reference>
<feature type="transmembrane region" description="Helical" evidence="8">
    <location>
        <begin position="304"/>
        <end position="323"/>
    </location>
</feature>
<evidence type="ECO:0000256" key="7">
    <source>
        <dbReference type="ARBA" id="ARBA00023136"/>
    </source>
</evidence>
<feature type="transmembrane region" description="Helical" evidence="8">
    <location>
        <begin position="335"/>
        <end position="359"/>
    </location>
</feature>
<accession>A0A2T4KF35</accession>
<dbReference type="Proteomes" id="UP000242547">
    <property type="component" value="Unassembled WGS sequence"/>
</dbReference>
<comment type="caution">
    <text evidence="10">The sequence shown here is derived from an EMBL/GenBank/DDBJ whole genome shotgun (WGS) entry which is preliminary data.</text>
</comment>
<evidence type="ECO:0000256" key="4">
    <source>
        <dbReference type="ARBA" id="ARBA00022475"/>
    </source>
</evidence>
<evidence type="ECO:0000256" key="1">
    <source>
        <dbReference type="ARBA" id="ARBA00004651"/>
    </source>
</evidence>
<keyword evidence="4" id="KW-1003">Cell membrane</keyword>
<feature type="transmembrane region" description="Helical" evidence="8">
    <location>
        <begin position="43"/>
        <end position="66"/>
    </location>
</feature>
<dbReference type="GO" id="GO:0005886">
    <property type="term" value="C:plasma membrane"/>
    <property type="evidence" value="ECO:0007669"/>
    <property type="project" value="UniProtKB-SubCell"/>
</dbReference>
<keyword evidence="5 8" id="KW-0812">Transmembrane</keyword>
<evidence type="ECO:0000256" key="3">
    <source>
        <dbReference type="ARBA" id="ARBA00022448"/>
    </source>
</evidence>
<evidence type="ECO:0000259" key="9">
    <source>
        <dbReference type="PROSITE" id="PS50850"/>
    </source>
</evidence>
<feature type="transmembrane region" description="Helical" evidence="8">
    <location>
        <begin position="12"/>
        <end position="31"/>
    </location>
</feature>
<feature type="transmembrane region" description="Helical" evidence="8">
    <location>
        <begin position="280"/>
        <end position="298"/>
    </location>
</feature>
<comment type="similarity">
    <text evidence="2">Belongs to the major facilitator superfamily.</text>
</comment>
<evidence type="ECO:0000256" key="6">
    <source>
        <dbReference type="ARBA" id="ARBA00022989"/>
    </source>
</evidence>
<dbReference type="CDD" id="cd17324">
    <property type="entry name" value="MFS_NepI_like"/>
    <property type="match status" value="1"/>
</dbReference>
<name>A0A2T4KF35_9STAP</name>
<dbReference type="InterPro" id="IPR011701">
    <property type="entry name" value="MFS"/>
</dbReference>
<dbReference type="Pfam" id="PF07690">
    <property type="entry name" value="MFS_1"/>
    <property type="match status" value="1"/>
</dbReference>
<dbReference type="PROSITE" id="PS50850">
    <property type="entry name" value="MFS"/>
    <property type="match status" value="1"/>
</dbReference>
<dbReference type="InterPro" id="IPR036259">
    <property type="entry name" value="MFS_trans_sf"/>
</dbReference>
<gene>
    <name evidence="10" type="ORF">BUY44_10705</name>
</gene>
<feature type="transmembrane region" description="Helical" evidence="8">
    <location>
        <begin position="213"/>
        <end position="235"/>
    </location>
</feature>
<protein>
    <submittedName>
        <fullName evidence="10">MFS transporter</fullName>
    </submittedName>
</protein>
<keyword evidence="6 8" id="KW-1133">Transmembrane helix</keyword>
<dbReference type="SUPFAM" id="SSF103473">
    <property type="entry name" value="MFS general substrate transporter"/>
    <property type="match status" value="1"/>
</dbReference>
<evidence type="ECO:0000313" key="10">
    <source>
        <dbReference type="EMBL" id="PTE70684.1"/>
    </source>
</evidence>
<evidence type="ECO:0000313" key="11">
    <source>
        <dbReference type="Proteomes" id="UP000242547"/>
    </source>
</evidence>
<dbReference type="InterPro" id="IPR020846">
    <property type="entry name" value="MFS_dom"/>
</dbReference>
<dbReference type="EMBL" id="PYZL01000108">
    <property type="protein sequence ID" value="PTE70684.1"/>
    <property type="molecule type" value="Genomic_DNA"/>
</dbReference>
<keyword evidence="3" id="KW-0813">Transport</keyword>
<dbReference type="PANTHER" id="PTHR43271:SF2">
    <property type="entry name" value="BLL2771 PROTEIN"/>
    <property type="match status" value="1"/>
</dbReference>
<evidence type="ECO:0000256" key="5">
    <source>
        <dbReference type="ARBA" id="ARBA00022692"/>
    </source>
</evidence>
<feature type="transmembrane region" description="Helical" evidence="8">
    <location>
        <begin position="78"/>
        <end position="97"/>
    </location>
</feature>
<feature type="transmembrane region" description="Helical" evidence="8">
    <location>
        <begin position="166"/>
        <end position="183"/>
    </location>
</feature>
<comment type="subcellular location">
    <subcellularLocation>
        <location evidence="1">Cell membrane</location>
        <topology evidence="1">Multi-pass membrane protein</topology>
    </subcellularLocation>
</comment>
<sequence length="394" mass="43319">MSIQKPMNYNKITTIFFIAGIIVMSSLYTAIPLTAEFAKDFRIPPSIATLNGVAFSITYSVSCLFYGTISEKFGRIRTILFGVSGLIIICLIIGFIHSFMLLVILRAIQGVFAAAFSPISITYVTETYSPVKRMTAISFISTSFMLSGIIGQNLSEIIVSFSNWHVVYFTLTILYILLAFVIYKNIPESPIKNPQIKLLRFFNNFSDFRTNKAVLLCYGVSLTLLTMFISMYTVFNNYITSDIIGGNDTTAINAKLFGIIGMLLSLIAGRISDRTGVKNIILGALIVSTVSLILMSITTNIILLIIWSVTFVGGIAFAIPSTISKVGLTVKGNQGFFLSVNTFILFLGTAIAPILSIVLNNINSFTVQFNVIAVIGIIAIVIVLFLPRRKNEIR</sequence>